<dbReference type="KEGG" id="sxi:SXIM_06870"/>
<name>A0A0F7CN05_9ACTN</name>
<keyword evidence="6" id="KW-0732">Signal</keyword>
<evidence type="ECO:0000259" key="7">
    <source>
        <dbReference type="PROSITE" id="PS50240"/>
    </source>
</evidence>
<feature type="signal peptide" evidence="6">
    <location>
        <begin position="1"/>
        <end position="39"/>
    </location>
</feature>
<reference evidence="8" key="1">
    <citation type="submission" date="2019-08" db="EMBL/GenBank/DDBJ databases">
        <title>Complete genome sequence of a mangrove-derived Streptomyces xiamenensis.</title>
        <authorList>
            <person name="Xu J."/>
        </authorList>
    </citation>
    <scope>NUCLEOTIDE SEQUENCE</scope>
    <source>
        <strain evidence="8">318</strain>
    </source>
</reference>
<dbReference type="PATRIC" id="fig|408015.6.peg.719"/>
<feature type="domain" description="Peptidase S1" evidence="7">
    <location>
        <begin position="40"/>
        <end position="276"/>
    </location>
</feature>
<dbReference type="AlphaFoldDB" id="A0A0F7CN05"/>
<dbReference type="InterPro" id="IPR009003">
    <property type="entry name" value="Peptidase_S1_PA"/>
</dbReference>
<dbReference type="InterPro" id="IPR001254">
    <property type="entry name" value="Trypsin_dom"/>
</dbReference>
<dbReference type="RefSeq" id="WP_052385061.1">
    <property type="nucleotide sequence ID" value="NZ_CP009922.3"/>
</dbReference>
<dbReference type="EMBL" id="CP009922">
    <property type="protein sequence ID" value="AKG42071.1"/>
    <property type="molecule type" value="Genomic_DNA"/>
</dbReference>
<dbReference type="SUPFAM" id="SSF50494">
    <property type="entry name" value="Trypsin-like serine proteases"/>
    <property type="match status" value="1"/>
</dbReference>
<dbReference type="PANTHER" id="PTHR24276:SF97">
    <property type="entry name" value="GH13245P2-RELATED"/>
    <property type="match status" value="1"/>
</dbReference>
<evidence type="ECO:0000256" key="1">
    <source>
        <dbReference type="ARBA" id="ARBA00007664"/>
    </source>
</evidence>
<dbReference type="EC" id="3.4.21.4" evidence="5"/>
<dbReference type="InterPro" id="IPR043504">
    <property type="entry name" value="Peptidase_S1_PA_chymotrypsin"/>
</dbReference>
<evidence type="ECO:0000256" key="3">
    <source>
        <dbReference type="ARBA" id="ARBA00023157"/>
    </source>
</evidence>
<dbReference type="PRINTS" id="PR00722">
    <property type="entry name" value="CHYMOTRYPSIN"/>
</dbReference>
<feature type="chain" id="PRO_5002514462" description="trypsin" evidence="6">
    <location>
        <begin position="40"/>
        <end position="277"/>
    </location>
</feature>
<evidence type="ECO:0000313" key="8">
    <source>
        <dbReference type="EMBL" id="AKG42071.1"/>
    </source>
</evidence>
<evidence type="ECO:0000256" key="5">
    <source>
        <dbReference type="ARBA" id="ARBA00038868"/>
    </source>
</evidence>
<keyword evidence="2" id="KW-0222">Digestion</keyword>
<dbReference type="GO" id="GO:0004252">
    <property type="term" value="F:serine-type endopeptidase activity"/>
    <property type="evidence" value="ECO:0007669"/>
    <property type="project" value="UniProtKB-EC"/>
</dbReference>
<evidence type="ECO:0000256" key="6">
    <source>
        <dbReference type="SAM" id="SignalP"/>
    </source>
</evidence>
<dbReference type="PANTHER" id="PTHR24276">
    <property type="entry name" value="POLYSERASE-RELATED"/>
    <property type="match status" value="1"/>
</dbReference>
<dbReference type="InterPro" id="IPR001314">
    <property type="entry name" value="Peptidase_S1A"/>
</dbReference>
<sequence>MKSTANDGRVGRAPRKLRVWCAAGAVAAGAVVGAPPAQAITGGEQATTTYSFMASLQDTGGEHFCGGTLIAARWILTAEHCVLADPGDAESDLRDPATIQVRVGSNDRTRGGEVRRGERIVAAPADPDSGQDMALLALDAPVAAAPAALPRRAPDTGDPVRTIGWGDHRLPENPGDPWGPRPVKLRQLDSRLIAPERCTGISGEPILPGELCVRALPGEGSTWPQTARAGDSGGPLLTRTHGTWTVVGVVSRGSLDQHGVYGSSHAEREWIRDTVTG</sequence>
<dbReference type="STRING" id="408015.SXIM_06870"/>
<accession>A0A0F7CN05</accession>
<dbReference type="PROSITE" id="PS50240">
    <property type="entry name" value="TRYPSIN_DOM"/>
    <property type="match status" value="1"/>
</dbReference>
<evidence type="ECO:0000256" key="4">
    <source>
        <dbReference type="ARBA" id="ARBA00036320"/>
    </source>
</evidence>
<keyword evidence="9" id="KW-1185">Reference proteome</keyword>
<gene>
    <name evidence="8" type="ORF">SXIM_06870</name>
</gene>
<comment type="catalytic activity">
    <reaction evidence="4">
        <text>Preferential cleavage: Arg-|-Xaa, Lys-|-Xaa.</text>
        <dbReference type="EC" id="3.4.21.4"/>
    </reaction>
</comment>
<proteinExistence type="inferred from homology"/>
<dbReference type="InterPro" id="IPR033116">
    <property type="entry name" value="TRYPSIN_SER"/>
</dbReference>
<dbReference type="Pfam" id="PF00089">
    <property type="entry name" value="Trypsin"/>
    <property type="match status" value="1"/>
</dbReference>
<dbReference type="InterPro" id="IPR050430">
    <property type="entry name" value="Peptidase_S1"/>
</dbReference>
<dbReference type="Gene3D" id="2.40.10.10">
    <property type="entry name" value="Trypsin-like serine proteases"/>
    <property type="match status" value="1"/>
</dbReference>
<evidence type="ECO:0000313" key="9">
    <source>
        <dbReference type="Proteomes" id="UP000034034"/>
    </source>
</evidence>
<dbReference type="HOGENOM" id="CLU_006842_7_5_11"/>
<dbReference type="GO" id="GO:0006508">
    <property type="term" value="P:proteolysis"/>
    <property type="evidence" value="ECO:0007669"/>
    <property type="project" value="UniProtKB-KW"/>
</dbReference>
<evidence type="ECO:0000256" key="2">
    <source>
        <dbReference type="ARBA" id="ARBA00022757"/>
    </source>
</evidence>
<dbReference type="Proteomes" id="UP000034034">
    <property type="component" value="Chromosome"/>
</dbReference>
<dbReference type="PROSITE" id="PS00135">
    <property type="entry name" value="TRYPSIN_SER"/>
    <property type="match status" value="1"/>
</dbReference>
<dbReference type="SMART" id="SM00020">
    <property type="entry name" value="Tryp_SPc"/>
    <property type="match status" value="1"/>
</dbReference>
<comment type="similarity">
    <text evidence="1">Belongs to the peptidase S1 family.</text>
</comment>
<protein>
    <recommendedName>
        <fullName evidence="5">trypsin</fullName>
        <ecNumber evidence="5">3.4.21.4</ecNumber>
    </recommendedName>
</protein>
<keyword evidence="3" id="KW-1015">Disulfide bond</keyword>
<organism evidence="8 9">
    <name type="scientific">Streptomyces xiamenensis</name>
    <dbReference type="NCBI Taxonomy" id="408015"/>
    <lineage>
        <taxon>Bacteria</taxon>
        <taxon>Bacillati</taxon>
        <taxon>Actinomycetota</taxon>
        <taxon>Actinomycetes</taxon>
        <taxon>Kitasatosporales</taxon>
        <taxon>Streptomycetaceae</taxon>
        <taxon>Streptomyces</taxon>
    </lineage>
</organism>